<feature type="chain" id="PRO_5002077748" description="Secreted protein" evidence="1">
    <location>
        <begin position="18"/>
        <end position="119"/>
    </location>
</feature>
<comment type="caution">
    <text evidence="2">The sequence shown here is derived from an EMBL/GenBank/DDBJ whole genome shotgun (WGS) entry which is preliminary data.</text>
</comment>
<dbReference type="Proteomes" id="UP000031036">
    <property type="component" value="Unassembled WGS sequence"/>
</dbReference>
<evidence type="ECO:0000256" key="1">
    <source>
        <dbReference type="SAM" id="SignalP"/>
    </source>
</evidence>
<evidence type="ECO:0000313" key="3">
    <source>
        <dbReference type="Proteomes" id="UP000031036"/>
    </source>
</evidence>
<feature type="signal peptide" evidence="1">
    <location>
        <begin position="1"/>
        <end position="17"/>
    </location>
</feature>
<dbReference type="EMBL" id="JPKZ01000639">
    <property type="protein sequence ID" value="KHN86229.1"/>
    <property type="molecule type" value="Genomic_DNA"/>
</dbReference>
<dbReference type="AlphaFoldDB" id="A0A0B2VXS7"/>
<keyword evidence="3" id="KW-1185">Reference proteome</keyword>
<reference evidence="2 3" key="1">
    <citation type="submission" date="2014-11" db="EMBL/GenBank/DDBJ databases">
        <title>Genetic blueprint of the zoonotic pathogen Toxocara canis.</title>
        <authorList>
            <person name="Zhu X.-Q."/>
            <person name="Korhonen P.K."/>
            <person name="Cai H."/>
            <person name="Young N.D."/>
            <person name="Nejsum P."/>
            <person name="von Samson-Himmelstjerna G."/>
            <person name="Boag P.R."/>
            <person name="Tan P."/>
            <person name="Li Q."/>
            <person name="Min J."/>
            <person name="Yang Y."/>
            <person name="Wang X."/>
            <person name="Fang X."/>
            <person name="Hall R.S."/>
            <person name="Hofmann A."/>
            <person name="Sternberg P.W."/>
            <person name="Jex A.R."/>
            <person name="Gasser R.B."/>
        </authorList>
    </citation>
    <scope>NUCLEOTIDE SEQUENCE [LARGE SCALE GENOMIC DNA]</scope>
    <source>
        <strain evidence="2">PN_DK_2014</strain>
    </source>
</reference>
<evidence type="ECO:0008006" key="4">
    <source>
        <dbReference type="Google" id="ProtNLM"/>
    </source>
</evidence>
<keyword evidence="1" id="KW-0732">Signal</keyword>
<sequence length="119" mass="13632">MQTVFCGILGPMISAFAIPTTTLWEPFNAHGHGVCFQVRSPVTAQKHGRRIPQYAHFRLLKGLHLHECPTKTTELNHASIFRPLENRHTTAVAYIETITEKWKPSEEEWRGRIVPLLSF</sequence>
<name>A0A0B2VXS7_TOXCA</name>
<accession>A0A0B2VXS7</accession>
<evidence type="ECO:0000313" key="2">
    <source>
        <dbReference type="EMBL" id="KHN86229.1"/>
    </source>
</evidence>
<organism evidence="2 3">
    <name type="scientific">Toxocara canis</name>
    <name type="common">Canine roundworm</name>
    <dbReference type="NCBI Taxonomy" id="6265"/>
    <lineage>
        <taxon>Eukaryota</taxon>
        <taxon>Metazoa</taxon>
        <taxon>Ecdysozoa</taxon>
        <taxon>Nematoda</taxon>
        <taxon>Chromadorea</taxon>
        <taxon>Rhabditida</taxon>
        <taxon>Spirurina</taxon>
        <taxon>Ascaridomorpha</taxon>
        <taxon>Ascaridoidea</taxon>
        <taxon>Toxocaridae</taxon>
        <taxon>Toxocara</taxon>
    </lineage>
</organism>
<protein>
    <recommendedName>
        <fullName evidence="4">Secreted protein</fullName>
    </recommendedName>
</protein>
<proteinExistence type="predicted"/>
<gene>
    <name evidence="2" type="ORF">Tcan_03328</name>
</gene>